<reference evidence="1" key="1">
    <citation type="journal article" date="2011" name="Genetica">
        <title>Molecular characterization of a genomic interval with highly uneven recombination distribution on maize chromosome 10 L.</title>
        <authorList>
            <person name="Wang G."/>
            <person name="Xu J."/>
            <person name="Tang Y."/>
            <person name="Zhou L."/>
            <person name="Wang F."/>
            <person name="Xu Z."/>
            <person name="Song R."/>
        </authorList>
    </citation>
    <scope>NUCLEOTIDE SEQUENCE</scope>
</reference>
<accession>E7DDW5</accession>
<proteinExistence type="predicted"/>
<dbReference type="EMBL" id="HQ234503">
    <property type="protein sequence ID" value="ADT92200.1"/>
    <property type="molecule type" value="Genomic_DNA"/>
</dbReference>
<name>E7DDW5_MAIZE</name>
<sequence>MARLDLLDGFVPGGPVGGAANTGHGVDLGEGVDLEGGAAHGALAVDARHGLEPVHGVLEALEPSVAVEHAARGEGRVGLAAAALDQRAVGLDDQHRLVGGAAAQAVLADEAAEVVEAAQEDAVDVVQAAEHPLVRVANLDKF</sequence>
<dbReference type="AlphaFoldDB" id="E7DDW5"/>
<protein>
    <submittedName>
        <fullName evidence="1">Uncharacterized protein</fullName>
    </submittedName>
</protein>
<organism evidence="1">
    <name type="scientific">Zea mays</name>
    <name type="common">Maize</name>
    <dbReference type="NCBI Taxonomy" id="4577"/>
    <lineage>
        <taxon>Eukaryota</taxon>
        <taxon>Viridiplantae</taxon>
        <taxon>Streptophyta</taxon>
        <taxon>Embryophyta</taxon>
        <taxon>Tracheophyta</taxon>
        <taxon>Spermatophyta</taxon>
        <taxon>Magnoliopsida</taxon>
        <taxon>Liliopsida</taxon>
        <taxon>Poales</taxon>
        <taxon>Poaceae</taxon>
        <taxon>PACMAD clade</taxon>
        <taxon>Panicoideae</taxon>
        <taxon>Andropogonodae</taxon>
        <taxon>Andropogoneae</taxon>
        <taxon>Tripsacinae</taxon>
        <taxon>Zea</taxon>
    </lineage>
</organism>
<evidence type="ECO:0000313" key="1">
    <source>
        <dbReference type="EMBL" id="ADT92200.1"/>
    </source>
</evidence>